<evidence type="ECO:0008006" key="4">
    <source>
        <dbReference type="Google" id="ProtNLM"/>
    </source>
</evidence>
<dbReference type="Proteomes" id="UP000001962">
    <property type="component" value="Chromosome"/>
</dbReference>
<accession>Q0A8V1</accession>
<keyword evidence="3" id="KW-1185">Reference proteome</keyword>
<dbReference type="KEGG" id="aeh:Mlg_1387"/>
<gene>
    <name evidence="2" type="ordered locus">Mlg_1387</name>
</gene>
<feature type="region of interest" description="Disordered" evidence="1">
    <location>
        <begin position="98"/>
        <end position="117"/>
    </location>
</feature>
<dbReference type="HOGENOM" id="CLU_2079770_0_0_6"/>
<sequence length="117" mass="11804">MARSTFAHILVPLLAVAFLLLPLHHAWGAAHHDHGGADTAYADAVPMASSAADDGCGQAAPNGQAGDCVFCATCVSVLAADSAEPIPPLPLLTALSIGQSPSRAPAPEPRPPRLPLA</sequence>
<evidence type="ECO:0000256" key="1">
    <source>
        <dbReference type="SAM" id="MobiDB-lite"/>
    </source>
</evidence>
<reference evidence="3" key="1">
    <citation type="submission" date="2006-08" db="EMBL/GenBank/DDBJ databases">
        <title>Complete sequence of Alkalilimnicola ehrilichei MLHE-1.</title>
        <authorList>
            <person name="Copeland A."/>
            <person name="Lucas S."/>
            <person name="Lapidus A."/>
            <person name="Barry K."/>
            <person name="Detter J.C."/>
            <person name="Glavina del Rio T."/>
            <person name="Hammon N."/>
            <person name="Israni S."/>
            <person name="Dalin E."/>
            <person name="Tice H."/>
            <person name="Pitluck S."/>
            <person name="Sims D."/>
            <person name="Brettin T."/>
            <person name="Bruce D."/>
            <person name="Han C."/>
            <person name="Tapia R."/>
            <person name="Gilna P."/>
            <person name="Schmutz J."/>
            <person name="Larimer F."/>
            <person name="Land M."/>
            <person name="Hauser L."/>
            <person name="Kyrpides N."/>
            <person name="Mikhailova N."/>
            <person name="Oremland R.S."/>
            <person name="Hoeft S.E."/>
            <person name="Switzer-Blum J."/>
            <person name="Kulp T."/>
            <person name="King G."/>
            <person name="Tabita R."/>
            <person name="Witte B."/>
            <person name="Santini J.M."/>
            <person name="Basu P."/>
            <person name="Hollibaugh J.T."/>
            <person name="Xie G."/>
            <person name="Stolz J.F."/>
            <person name="Richardson P."/>
        </authorList>
    </citation>
    <scope>NUCLEOTIDE SEQUENCE [LARGE SCALE GENOMIC DNA]</scope>
    <source>
        <strain evidence="3">ATCC BAA-1101 / DSM 17681 / MLHE-1</strain>
    </source>
</reference>
<dbReference type="AlphaFoldDB" id="Q0A8V1"/>
<evidence type="ECO:0000313" key="2">
    <source>
        <dbReference type="EMBL" id="ABI56736.1"/>
    </source>
</evidence>
<dbReference type="EMBL" id="CP000453">
    <property type="protein sequence ID" value="ABI56736.1"/>
    <property type="molecule type" value="Genomic_DNA"/>
</dbReference>
<name>Q0A8V1_ALKEH</name>
<proteinExistence type="predicted"/>
<protein>
    <recommendedName>
        <fullName evidence="4">DUF2946 domain-containing protein</fullName>
    </recommendedName>
</protein>
<organism evidence="2 3">
    <name type="scientific">Alkalilimnicola ehrlichii (strain ATCC BAA-1101 / DSM 17681 / MLHE-1)</name>
    <dbReference type="NCBI Taxonomy" id="187272"/>
    <lineage>
        <taxon>Bacteria</taxon>
        <taxon>Pseudomonadati</taxon>
        <taxon>Pseudomonadota</taxon>
        <taxon>Gammaproteobacteria</taxon>
        <taxon>Chromatiales</taxon>
        <taxon>Ectothiorhodospiraceae</taxon>
        <taxon>Alkalilimnicola</taxon>
    </lineage>
</organism>
<evidence type="ECO:0000313" key="3">
    <source>
        <dbReference type="Proteomes" id="UP000001962"/>
    </source>
</evidence>
<feature type="compositionally biased region" description="Pro residues" evidence="1">
    <location>
        <begin position="104"/>
        <end position="117"/>
    </location>
</feature>